<accession>A0A0A2TF64</accession>
<evidence type="ECO:0000313" key="3">
    <source>
        <dbReference type="Proteomes" id="UP000030147"/>
    </source>
</evidence>
<dbReference type="Gene3D" id="3.90.1490.10">
    <property type="entry name" value="putative n-type atp pyrophosphatase, domain 2"/>
    <property type="match status" value="1"/>
</dbReference>
<dbReference type="Pfam" id="PF01902">
    <property type="entry name" value="Diphthami_syn_2"/>
    <property type="match status" value="1"/>
</dbReference>
<name>A0A0A2TF64_9BACI</name>
<dbReference type="Proteomes" id="UP000030147">
    <property type="component" value="Unassembled WGS sequence"/>
</dbReference>
<dbReference type="SUPFAM" id="SSF52402">
    <property type="entry name" value="Adenine nucleotide alpha hydrolases-like"/>
    <property type="match status" value="1"/>
</dbReference>
<dbReference type="RefSeq" id="WP_052111247.1">
    <property type="nucleotide sequence ID" value="NZ_AVBF01000018.1"/>
</dbReference>
<dbReference type="STRING" id="1385514.N782_07470"/>
<dbReference type="eggNOG" id="COG2102">
    <property type="taxonomic scope" value="Bacteria"/>
</dbReference>
<gene>
    <name evidence="2" type="ORF">N782_07470</name>
</gene>
<dbReference type="InterPro" id="IPR002761">
    <property type="entry name" value="Diphthami_syn_dom"/>
</dbReference>
<comment type="caution">
    <text evidence="2">The sequence shown here is derived from an EMBL/GenBank/DDBJ whole genome shotgun (WGS) entry which is preliminary data.</text>
</comment>
<dbReference type="InterPro" id="IPR014729">
    <property type="entry name" value="Rossmann-like_a/b/a_fold"/>
</dbReference>
<keyword evidence="2" id="KW-0067">ATP-binding</keyword>
<keyword evidence="2" id="KW-0547">Nucleotide-binding</keyword>
<dbReference type="OrthoDB" id="3572539at2"/>
<keyword evidence="3" id="KW-1185">Reference proteome</keyword>
<feature type="domain" description="Diphthamide synthase" evidence="1">
    <location>
        <begin position="4"/>
        <end position="218"/>
    </location>
</feature>
<reference evidence="2 3" key="1">
    <citation type="journal article" date="2015" name="Stand. Genomic Sci.">
        <title>High quality draft genome sequence of the moderately halophilic bacterium Pontibacillus yanchengensis Y32(T) and comparison among Pontibacillus genomes.</title>
        <authorList>
            <person name="Huang J."/>
            <person name="Qiao Z.X."/>
            <person name="Tang J.W."/>
            <person name="Wang G."/>
        </authorList>
    </citation>
    <scope>NUCLEOTIDE SEQUENCE [LARGE SCALE GENOMIC DNA]</scope>
    <source>
        <strain evidence="2 3">Y32</strain>
    </source>
</reference>
<sequence>MENVIVSWSGGKDSAFVLYKLMRNQEYNIKGLLSTTSEDTERLPMHEVSTTLIHAQASSIELPLFEVALPSNASNAIYERTLQQQFDFFKNNGTYTIIYADLFLEDIKVFREQLLSQAGMNGEYPLWGRNTSEVAKEFISLGFKAIVTTIDTEKLPSEMVGKPYNQSFLENLPEGVDPCGENGEFHTFVFNGPVFQHPIPFTLGGTFETVSGRFLHIEIKPS</sequence>
<dbReference type="GO" id="GO:0005524">
    <property type="term" value="F:ATP binding"/>
    <property type="evidence" value="ECO:0007669"/>
    <property type="project" value="UniProtKB-KW"/>
</dbReference>
<protein>
    <submittedName>
        <fullName evidence="2">ATP-binding domain-containing protein</fullName>
    </submittedName>
</protein>
<organism evidence="2 3">
    <name type="scientific">Pontibacillus yanchengensis Y32</name>
    <dbReference type="NCBI Taxonomy" id="1385514"/>
    <lineage>
        <taxon>Bacteria</taxon>
        <taxon>Bacillati</taxon>
        <taxon>Bacillota</taxon>
        <taxon>Bacilli</taxon>
        <taxon>Bacillales</taxon>
        <taxon>Bacillaceae</taxon>
        <taxon>Pontibacillus</taxon>
    </lineage>
</organism>
<proteinExistence type="predicted"/>
<evidence type="ECO:0000259" key="1">
    <source>
        <dbReference type="Pfam" id="PF01902"/>
    </source>
</evidence>
<dbReference type="Gene3D" id="3.40.50.620">
    <property type="entry name" value="HUPs"/>
    <property type="match status" value="1"/>
</dbReference>
<dbReference type="EMBL" id="AVBF01000018">
    <property type="protein sequence ID" value="KGP73073.1"/>
    <property type="molecule type" value="Genomic_DNA"/>
</dbReference>
<evidence type="ECO:0000313" key="2">
    <source>
        <dbReference type="EMBL" id="KGP73073.1"/>
    </source>
</evidence>
<dbReference type="AlphaFoldDB" id="A0A0A2TF64"/>